<proteinExistence type="predicted"/>
<evidence type="ECO:0000313" key="1">
    <source>
        <dbReference type="EMBL" id="KIH45901.1"/>
    </source>
</evidence>
<evidence type="ECO:0000313" key="2">
    <source>
        <dbReference type="Proteomes" id="UP000054047"/>
    </source>
</evidence>
<dbReference type="AlphaFoldDB" id="A0A0C2FM38"/>
<accession>A0A0C2FM38</accession>
<keyword evidence="2" id="KW-1185">Reference proteome</keyword>
<dbReference type="Proteomes" id="UP000054047">
    <property type="component" value="Unassembled WGS sequence"/>
</dbReference>
<sequence length="63" mass="7332">MKKGRALLRGRWRRFRGLSKENQDAESQSSSSRSLDWEDLVMDKTEVPVFMVFTILLVTLAPF</sequence>
<dbReference type="EMBL" id="KN770750">
    <property type="protein sequence ID" value="KIH45901.1"/>
    <property type="molecule type" value="Genomic_DNA"/>
</dbReference>
<protein>
    <submittedName>
        <fullName evidence="1">Uncharacterized protein</fullName>
    </submittedName>
</protein>
<reference evidence="1 2" key="1">
    <citation type="submission" date="2013-12" db="EMBL/GenBank/DDBJ databases">
        <title>Draft genome of the parsitic nematode Ancylostoma duodenale.</title>
        <authorList>
            <person name="Mitreva M."/>
        </authorList>
    </citation>
    <scope>NUCLEOTIDE SEQUENCE [LARGE SCALE GENOMIC DNA]</scope>
    <source>
        <strain evidence="1 2">Zhejiang</strain>
    </source>
</reference>
<name>A0A0C2FM38_9BILA</name>
<gene>
    <name evidence="1" type="ORF">ANCDUO_24048</name>
</gene>
<organism evidence="1 2">
    <name type="scientific">Ancylostoma duodenale</name>
    <dbReference type="NCBI Taxonomy" id="51022"/>
    <lineage>
        <taxon>Eukaryota</taxon>
        <taxon>Metazoa</taxon>
        <taxon>Ecdysozoa</taxon>
        <taxon>Nematoda</taxon>
        <taxon>Chromadorea</taxon>
        <taxon>Rhabditida</taxon>
        <taxon>Rhabditina</taxon>
        <taxon>Rhabditomorpha</taxon>
        <taxon>Strongyloidea</taxon>
        <taxon>Ancylostomatidae</taxon>
        <taxon>Ancylostomatinae</taxon>
        <taxon>Ancylostoma</taxon>
    </lineage>
</organism>